<proteinExistence type="predicted"/>
<dbReference type="RefSeq" id="WP_136831277.1">
    <property type="nucleotide sequence ID" value="NZ_SWBM01000002.1"/>
</dbReference>
<name>A0A4U1D3I0_9BACI</name>
<sequence>MKEERINCFTCRHFYVTWDPNFPKGCKAFQFKTRRLPAHEVMKASGQPCLKYEKK</sequence>
<reference evidence="1 2" key="1">
    <citation type="journal article" date="2011" name="J. Microbiol.">
        <title>Bacillus kyonggiensis sp. nov., isolated from soil of a lettuce field.</title>
        <authorList>
            <person name="Dong K."/>
            <person name="Lee S."/>
        </authorList>
    </citation>
    <scope>NUCLEOTIDE SEQUENCE [LARGE SCALE GENOMIC DNA]</scope>
    <source>
        <strain evidence="1 2">NB22</strain>
    </source>
</reference>
<protein>
    <submittedName>
        <fullName evidence="1">Uracil-DNA glycosylase</fullName>
    </submittedName>
</protein>
<keyword evidence="2" id="KW-1185">Reference proteome</keyword>
<dbReference type="EMBL" id="SWBM01000002">
    <property type="protein sequence ID" value="TKC16871.1"/>
    <property type="molecule type" value="Genomic_DNA"/>
</dbReference>
<comment type="caution">
    <text evidence="1">The sequence shown here is derived from an EMBL/GenBank/DDBJ whole genome shotgun (WGS) entry which is preliminary data.</text>
</comment>
<organism evidence="1 2">
    <name type="scientific">Robertmurraya kyonggiensis</name>
    <dbReference type="NCBI Taxonomy" id="1037680"/>
    <lineage>
        <taxon>Bacteria</taxon>
        <taxon>Bacillati</taxon>
        <taxon>Bacillota</taxon>
        <taxon>Bacilli</taxon>
        <taxon>Bacillales</taxon>
        <taxon>Bacillaceae</taxon>
        <taxon>Robertmurraya</taxon>
    </lineage>
</organism>
<accession>A0A4U1D3I0</accession>
<evidence type="ECO:0000313" key="1">
    <source>
        <dbReference type="EMBL" id="TKC16871.1"/>
    </source>
</evidence>
<evidence type="ECO:0000313" key="2">
    <source>
        <dbReference type="Proteomes" id="UP000307756"/>
    </source>
</evidence>
<dbReference type="AlphaFoldDB" id="A0A4U1D3I0"/>
<dbReference type="Proteomes" id="UP000307756">
    <property type="component" value="Unassembled WGS sequence"/>
</dbReference>
<dbReference type="OrthoDB" id="9807346at2"/>
<gene>
    <name evidence="1" type="ORF">FA727_12450</name>
</gene>